<proteinExistence type="predicted"/>
<organism evidence="2 3">
    <name type="scientific">Flavobacterium rivuli WB 3.3-2 = DSM 21788</name>
    <dbReference type="NCBI Taxonomy" id="1121895"/>
    <lineage>
        <taxon>Bacteria</taxon>
        <taxon>Pseudomonadati</taxon>
        <taxon>Bacteroidota</taxon>
        <taxon>Flavobacteriia</taxon>
        <taxon>Flavobacteriales</taxon>
        <taxon>Flavobacteriaceae</taxon>
        <taxon>Flavobacterium</taxon>
    </lineage>
</organism>
<dbReference type="Proteomes" id="UP000030152">
    <property type="component" value="Unassembled WGS sequence"/>
</dbReference>
<feature type="chain" id="PRO_5001991472" description="DUF4488 domain-containing protein" evidence="1">
    <location>
        <begin position="19"/>
        <end position="139"/>
    </location>
</feature>
<accession>A0A0A2LZT2</accession>
<name>A0A0A2LZT2_9FLAO</name>
<dbReference type="eggNOG" id="ENOG503355N">
    <property type="taxonomic scope" value="Bacteria"/>
</dbReference>
<dbReference type="RefSeq" id="WP_020215124.1">
    <property type="nucleotide sequence ID" value="NZ_JRLX01000033.1"/>
</dbReference>
<comment type="caution">
    <text evidence="2">The sequence shown here is derived from an EMBL/GenBank/DDBJ whole genome shotgun (WGS) entry which is preliminary data.</text>
</comment>
<gene>
    <name evidence="2" type="ORF">Q765_19255</name>
</gene>
<evidence type="ECO:0000313" key="3">
    <source>
        <dbReference type="Proteomes" id="UP000030152"/>
    </source>
</evidence>
<keyword evidence="3" id="KW-1185">Reference proteome</keyword>
<dbReference type="STRING" id="1121895.GCA_000378485_03946"/>
<dbReference type="EMBL" id="JRLX01000033">
    <property type="protein sequence ID" value="KGO84851.1"/>
    <property type="molecule type" value="Genomic_DNA"/>
</dbReference>
<evidence type="ECO:0000313" key="2">
    <source>
        <dbReference type="EMBL" id="KGO84851.1"/>
    </source>
</evidence>
<evidence type="ECO:0000256" key="1">
    <source>
        <dbReference type="SAM" id="SignalP"/>
    </source>
</evidence>
<dbReference type="AlphaFoldDB" id="A0A0A2LZT2"/>
<feature type="signal peptide" evidence="1">
    <location>
        <begin position="1"/>
        <end position="18"/>
    </location>
</feature>
<keyword evidence="1" id="KW-0732">Signal</keyword>
<reference evidence="2 3" key="1">
    <citation type="submission" date="2013-09" db="EMBL/GenBank/DDBJ databases">
        <authorList>
            <person name="Zeng Z."/>
            <person name="Chen C."/>
        </authorList>
    </citation>
    <scope>NUCLEOTIDE SEQUENCE [LARGE SCALE GENOMIC DNA]</scope>
    <source>
        <strain evidence="2 3">WB 3.3-2</strain>
    </source>
</reference>
<protein>
    <recommendedName>
        <fullName evidence="4">DUF4488 domain-containing protein</fullName>
    </recommendedName>
</protein>
<sequence length="139" mass="15842">MKRISLLFIVLTTLTSFTTPYKTAFTLVGTWAEDKRTAPSFVFDSEGYAKVVIDGVLKGGKEFMYNGHKASITYKANLDVNPHEVVIKVTTLDTNEKETLKGIFTVVDDNTIKLSYTTDNRPNQFYEYDLFSTTYKRIK</sequence>
<evidence type="ECO:0008006" key="4">
    <source>
        <dbReference type="Google" id="ProtNLM"/>
    </source>
</evidence>